<evidence type="ECO:0000313" key="1">
    <source>
        <dbReference type="EMBL" id="KPM10145.1"/>
    </source>
</evidence>
<dbReference type="AlphaFoldDB" id="A0A132AHV7"/>
<comment type="caution">
    <text evidence="1">The sequence shown here is derived from an EMBL/GenBank/DDBJ whole genome shotgun (WGS) entry which is preliminary data.</text>
</comment>
<dbReference type="EMBL" id="JXLN01014591">
    <property type="protein sequence ID" value="KPM10145.1"/>
    <property type="molecule type" value="Genomic_DNA"/>
</dbReference>
<proteinExistence type="predicted"/>
<protein>
    <submittedName>
        <fullName evidence="1">Uncharacterized protein</fullName>
    </submittedName>
</protein>
<evidence type="ECO:0000313" key="2">
    <source>
        <dbReference type="Proteomes" id="UP000616769"/>
    </source>
</evidence>
<accession>A0A132AHV7</accession>
<gene>
    <name evidence="1" type="ORF">QR98_0086950</name>
</gene>
<reference evidence="1 2" key="1">
    <citation type="journal article" date="2015" name="Parasit. Vectors">
        <title>Draft genome of the scabies mite.</title>
        <authorList>
            <person name="Rider S.D.Jr."/>
            <person name="Morgan M.S."/>
            <person name="Arlian L.G."/>
        </authorList>
    </citation>
    <scope>NUCLEOTIDE SEQUENCE [LARGE SCALE GENOMIC DNA]</scope>
    <source>
        <strain evidence="1">Arlian Lab</strain>
    </source>
</reference>
<dbReference type="Proteomes" id="UP000616769">
    <property type="component" value="Unassembled WGS sequence"/>
</dbReference>
<dbReference type="OrthoDB" id="7442607at2759"/>
<name>A0A132AHV7_SARSC</name>
<organism evidence="1 2">
    <name type="scientific">Sarcoptes scabiei</name>
    <name type="common">Itch mite</name>
    <name type="synonym">Acarus scabiei</name>
    <dbReference type="NCBI Taxonomy" id="52283"/>
    <lineage>
        <taxon>Eukaryota</taxon>
        <taxon>Metazoa</taxon>
        <taxon>Ecdysozoa</taxon>
        <taxon>Arthropoda</taxon>
        <taxon>Chelicerata</taxon>
        <taxon>Arachnida</taxon>
        <taxon>Acari</taxon>
        <taxon>Acariformes</taxon>
        <taxon>Sarcoptiformes</taxon>
        <taxon>Astigmata</taxon>
        <taxon>Psoroptidia</taxon>
        <taxon>Sarcoptoidea</taxon>
        <taxon>Sarcoptidae</taxon>
        <taxon>Sarcoptinae</taxon>
        <taxon>Sarcoptes</taxon>
    </lineage>
</organism>
<dbReference type="VEuPathDB" id="VectorBase:SSCA006408"/>
<sequence>MQKFQKNSMSTLTRLLNAPTYSHTSQSFEWRNQSENEFNFENDPMPINRIDSLGPQQNAFKINSSSAISSINDTKMTEPNLQLVRYSPMNSSLDCIGAEDDKIKKPF</sequence>